<dbReference type="GO" id="GO:0008360">
    <property type="term" value="P:regulation of cell shape"/>
    <property type="evidence" value="ECO:0007669"/>
    <property type="project" value="UniProtKB-KW"/>
</dbReference>
<dbReference type="PANTHER" id="PTHR30622">
    <property type="entry name" value="UNDECAPRENYL-DIPHOSPHATASE"/>
    <property type="match status" value="1"/>
</dbReference>
<feature type="transmembrane region" description="Helical" evidence="14">
    <location>
        <begin position="246"/>
        <end position="266"/>
    </location>
</feature>
<comment type="miscellaneous">
    <text evidence="14">Bacitracin is thought to be involved in the inhibition of peptidoglycan synthesis by sequestering undecaprenyl diphosphate, thereby reducing the pool of lipid carrier available.</text>
</comment>
<proteinExistence type="inferred from homology"/>
<gene>
    <name evidence="14" type="primary">uppP</name>
    <name evidence="15" type="ORF">HELGO_WM40857</name>
</gene>
<dbReference type="GO" id="GO:0009252">
    <property type="term" value="P:peptidoglycan biosynthetic process"/>
    <property type="evidence" value="ECO:0007669"/>
    <property type="project" value="UniProtKB-KW"/>
</dbReference>
<dbReference type="GO" id="GO:0050380">
    <property type="term" value="F:undecaprenyl-diphosphatase activity"/>
    <property type="evidence" value="ECO:0007669"/>
    <property type="project" value="UniProtKB-UniRule"/>
</dbReference>
<dbReference type="AlphaFoldDB" id="A0A6S6T5K8"/>
<dbReference type="HAMAP" id="MF_01006">
    <property type="entry name" value="Undec_diphosphatase"/>
    <property type="match status" value="1"/>
</dbReference>
<evidence type="ECO:0000256" key="13">
    <source>
        <dbReference type="ARBA" id="ARBA00047594"/>
    </source>
</evidence>
<feature type="transmembrane region" description="Helical" evidence="14">
    <location>
        <begin position="85"/>
        <end position="105"/>
    </location>
</feature>
<evidence type="ECO:0000256" key="11">
    <source>
        <dbReference type="ARBA" id="ARBA00032707"/>
    </source>
</evidence>
<name>A0A6S6T5K8_9BACT</name>
<keyword evidence="5 14" id="KW-1003">Cell membrane</keyword>
<feature type="transmembrane region" description="Helical" evidence="14">
    <location>
        <begin position="117"/>
        <end position="134"/>
    </location>
</feature>
<accession>A0A6S6T5K8</accession>
<evidence type="ECO:0000256" key="3">
    <source>
        <dbReference type="ARBA" id="ARBA00012374"/>
    </source>
</evidence>
<evidence type="ECO:0000256" key="10">
    <source>
        <dbReference type="ARBA" id="ARBA00023251"/>
    </source>
</evidence>
<evidence type="ECO:0000256" key="9">
    <source>
        <dbReference type="ARBA" id="ARBA00023136"/>
    </source>
</evidence>
<keyword evidence="14" id="KW-0573">Peptidoglycan synthesis</keyword>
<reference evidence="15" key="1">
    <citation type="submission" date="2020-01" db="EMBL/GenBank/DDBJ databases">
        <authorList>
            <person name="Meier V. D."/>
            <person name="Meier V D."/>
        </authorList>
    </citation>
    <scope>NUCLEOTIDE SEQUENCE</scope>
    <source>
        <strain evidence="15">HLG_WM_MAG_10</strain>
    </source>
</reference>
<keyword evidence="8 14" id="KW-1133">Transmembrane helix</keyword>
<evidence type="ECO:0000256" key="5">
    <source>
        <dbReference type="ARBA" id="ARBA00022475"/>
    </source>
</evidence>
<keyword evidence="14" id="KW-0961">Cell wall biogenesis/degradation</keyword>
<evidence type="ECO:0000256" key="7">
    <source>
        <dbReference type="ARBA" id="ARBA00022801"/>
    </source>
</evidence>
<evidence type="ECO:0000256" key="1">
    <source>
        <dbReference type="ARBA" id="ARBA00004651"/>
    </source>
</evidence>
<evidence type="ECO:0000256" key="4">
    <source>
        <dbReference type="ARBA" id="ARBA00021581"/>
    </source>
</evidence>
<protein>
    <recommendedName>
        <fullName evidence="4 14">Undecaprenyl-diphosphatase</fullName>
        <ecNumber evidence="3 14">3.6.1.27</ecNumber>
    </recommendedName>
    <alternativeName>
        <fullName evidence="12 14">Bacitracin resistance protein</fullName>
    </alternativeName>
    <alternativeName>
        <fullName evidence="11 14">Undecaprenyl pyrophosphate phosphatase</fullName>
    </alternativeName>
</protein>
<feature type="transmembrane region" description="Helical" evidence="14">
    <location>
        <begin position="146"/>
        <end position="164"/>
    </location>
</feature>
<feature type="transmembrane region" description="Helical" evidence="14">
    <location>
        <begin position="221"/>
        <end position="240"/>
    </location>
</feature>
<keyword evidence="9 14" id="KW-0472">Membrane</keyword>
<evidence type="ECO:0000256" key="12">
    <source>
        <dbReference type="ARBA" id="ARBA00032932"/>
    </source>
</evidence>
<keyword evidence="10 14" id="KW-0046">Antibiotic resistance</keyword>
<dbReference type="GO" id="GO:0005886">
    <property type="term" value="C:plasma membrane"/>
    <property type="evidence" value="ECO:0007669"/>
    <property type="project" value="UniProtKB-SubCell"/>
</dbReference>
<dbReference type="PANTHER" id="PTHR30622:SF2">
    <property type="entry name" value="UNDECAPRENYL-DIPHOSPHATASE"/>
    <property type="match status" value="1"/>
</dbReference>
<comment type="catalytic activity">
    <reaction evidence="13 14">
        <text>di-trans,octa-cis-undecaprenyl diphosphate + H2O = di-trans,octa-cis-undecaprenyl phosphate + phosphate + H(+)</text>
        <dbReference type="Rhea" id="RHEA:28094"/>
        <dbReference type="ChEBI" id="CHEBI:15377"/>
        <dbReference type="ChEBI" id="CHEBI:15378"/>
        <dbReference type="ChEBI" id="CHEBI:43474"/>
        <dbReference type="ChEBI" id="CHEBI:58405"/>
        <dbReference type="ChEBI" id="CHEBI:60392"/>
        <dbReference type="EC" id="3.6.1.27"/>
    </reaction>
</comment>
<evidence type="ECO:0000256" key="8">
    <source>
        <dbReference type="ARBA" id="ARBA00022989"/>
    </source>
</evidence>
<dbReference type="Pfam" id="PF02673">
    <property type="entry name" value="BacA"/>
    <property type="match status" value="1"/>
</dbReference>
<dbReference type="GO" id="GO:0071555">
    <property type="term" value="P:cell wall organization"/>
    <property type="evidence" value="ECO:0007669"/>
    <property type="project" value="UniProtKB-KW"/>
</dbReference>
<organism evidence="15">
    <name type="scientific">uncultured Aureispira sp</name>
    <dbReference type="NCBI Taxonomy" id="1331704"/>
    <lineage>
        <taxon>Bacteria</taxon>
        <taxon>Pseudomonadati</taxon>
        <taxon>Bacteroidota</taxon>
        <taxon>Saprospiria</taxon>
        <taxon>Saprospirales</taxon>
        <taxon>Saprospiraceae</taxon>
        <taxon>Aureispira</taxon>
        <taxon>environmental samples</taxon>
    </lineage>
</organism>
<comment type="function">
    <text evidence="14">Catalyzes the dephosphorylation of undecaprenyl diphosphate (UPP). Confers resistance to bacitracin.</text>
</comment>
<evidence type="ECO:0000256" key="2">
    <source>
        <dbReference type="ARBA" id="ARBA00010621"/>
    </source>
</evidence>
<evidence type="ECO:0000256" key="6">
    <source>
        <dbReference type="ARBA" id="ARBA00022692"/>
    </source>
</evidence>
<dbReference type="GO" id="GO:0046677">
    <property type="term" value="P:response to antibiotic"/>
    <property type="evidence" value="ECO:0007669"/>
    <property type="project" value="UniProtKB-UniRule"/>
</dbReference>
<evidence type="ECO:0000313" key="15">
    <source>
        <dbReference type="EMBL" id="CAA6814094.1"/>
    </source>
</evidence>
<dbReference type="EC" id="3.6.1.27" evidence="3 14"/>
<sequence length="269" mass="28974">MEWFEALILGMVQGLTEYLPVSSSGHLGLGKILLGINPSATNESFGTTFDVVLHLATVFSTWVILRKEIAEIFKGLFQFKLNEEFWFSAKIVASMIPAVIIGLAFEDQIEAAFEGSAFLIGLMLFLTGSLLFLADKATKTDGKVGFKEAILVGIAQAIALAPGISRSGATISTCVLLNIDKERAARFSFLMVMPLILGKVAKDLLGGKFALESETLLPMGIGFLAAFVVGLVACTWMINLVKNGRLVYFSMYCFVVGAVAVGYSLIYTA</sequence>
<keyword evidence="7 14" id="KW-0378">Hydrolase</keyword>
<keyword evidence="6 14" id="KW-0812">Transmembrane</keyword>
<comment type="similarity">
    <text evidence="2 14">Belongs to the UppP family.</text>
</comment>
<feature type="transmembrane region" description="Helical" evidence="14">
    <location>
        <begin position="184"/>
        <end position="201"/>
    </location>
</feature>
<dbReference type="InterPro" id="IPR003824">
    <property type="entry name" value="UppP"/>
</dbReference>
<evidence type="ECO:0000256" key="14">
    <source>
        <dbReference type="HAMAP-Rule" id="MF_01006"/>
    </source>
</evidence>
<keyword evidence="14" id="KW-0133">Cell shape</keyword>
<dbReference type="EMBL" id="CACVAQ010000212">
    <property type="protein sequence ID" value="CAA6814094.1"/>
    <property type="molecule type" value="Genomic_DNA"/>
</dbReference>
<comment type="subcellular location">
    <subcellularLocation>
        <location evidence="1 14">Cell membrane</location>
        <topology evidence="1 14">Multi-pass membrane protein</topology>
    </subcellularLocation>
</comment>